<dbReference type="GO" id="GO:0016020">
    <property type="term" value="C:membrane"/>
    <property type="evidence" value="ECO:0007669"/>
    <property type="project" value="UniProtKB-SubCell"/>
</dbReference>
<keyword evidence="6" id="KW-0443">Lipid metabolism</keyword>
<dbReference type="GO" id="GO:0004721">
    <property type="term" value="F:phosphoprotein phosphatase activity"/>
    <property type="evidence" value="ECO:0007669"/>
    <property type="project" value="UniProtKB-KW"/>
</dbReference>
<evidence type="ECO:0000256" key="16">
    <source>
        <dbReference type="ARBA" id="ARBA00052780"/>
    </source>
</evidence>
<evidence type="ECO:0000256" key="17">
    <source>
        <dbReference type="ARBA" id="ARBA00069309"/>
    </source>
</evidence>
<keyword evidence="3" id="KW-0444">Lipid biosynthesis</keyword>
<dbReference type="EC" id="3.1.3.27" evidence="11"/>
<dbReference type="CDD" id="cd14524">
    <property type="entry name" value="PTPMT1"/>
    <property type="match status" value="1"/>
</dbReference>
<dbReference type="GO" id="GO:0008962">
    <property type="term" value="F:phosphatidylglycerophosphatase activity"/>
    <property type="evidence" value="ECO:0007669"/>
    <property type="project" value="UniProtKB-EC"/>
</dbReference>
<dbReference type="GO" id="GO:0008654">
    <property type="term" value="P:phospholipid biosynthetic process"/>
    <property type="evidence" value="ECO:0007669"/>
    <property type="project" value="UniProtKB-KW"/>
</dbReference>
<accession>A0A226EX18</accession>
<dbReference type="InterPro" id="IPR044596">
    <property type="entry name" value="PTPMT1-like"/>
</dbReference>
<comment type="caution">
    <text evidence="20">The sequence shown here is derived from an EMBL/GenBank/DDBJ whole genome shotgun (WGS) entry which is preliminary data.</text>
</comment>
<dbReference type="SMART" id="SM00195">
    <property type="entry name" value="DSPc"/>
    <property type="match status" value="1"/>
</dbReference>
<feature type="domain" description="Tyrosine specific protein phosphatases" evidence="19">
    <location>
        <begin position="115"/>
        <end position="179"/>
    </location>
</feature>
<evidence type="ECO:0000256" key="14">
    <source>
        <dbReference type="ARBA" id="ARBA00052505"/>
    </source>
</evidence>
<keyword evidence="9" id="KW-1208">Phospholipid metabolism</keyword>
<dbReference type="PROSITE" id="PS50054">
    <property type="entry name" value="TYR_PHOSPHATASE_DUAL"/>
    <property type="match status" value="1"/>
</dbReference>
<feature type="domain" description="Tyrosine-protein phosphatase" evidence="18">
    <location>
        <begin position="41"/>
        <end position="190"/>
    </location>
</feature>
<dbReference type="AlphaFoldDB" id="A0A226EX18"/>
<dbReference type="InterPro" id="IPR000340">
    <property type="entry name" value="Dual-sp_phosphatase_cat-dom"/>
</dbReference>
<evidence type="ECO:0000256" key="15">
    <source>
        <dbReference type="ARBA" id="ARBA00052632"/>
    </source>
</evidence>
<comment type="catalytic activity">
    <reaction evidence="16">
        <text>1,2-dioctanoyl-sn-glycero-3-phospho-(1D-myo-inositol-5-phosphate) + H2O = 1,2-dioctanoyl-sn-glycero-3-phospho-(1D-myo-inositol) + phosphate</text>
        <dbReference type="Rhea" id="RHEA:42308"/>
        <dbReference type="ChEBI" id="CHEBI:15377"/>
        <dbReference type="ChEBI" id="CHEBI:43474"/>
        <dbReference type="ChEBI" id="CHEBI:65221"/>
        <dbReference type="ChEBI" id="CHEBI:78911"/>
    </reaction>
    <physiologicalReaction direction="left-to-right" evidence="16">
        <dbReference type="Rhea" id="RHEA:42309"/>
    </physiologicalReaction>
</comment>
<keyword evidence="4" id="KW-0378">Hydrolase</keyword>
<dbReference type="PANTHER" id="PTHR46712:SF1">
    <property type="entry name" value="PHOSPHATIDYLGLYCEROPHOSPHATASE AND PROTEIN-TYROSINE PHOSPHATASE 1"/>
    <property type="match status" value="1"/>
</dbReference>
<evidence type="ECO:0000256" key="13">
    <source>
        <dbReference type="ARBA" id="ARBA00051818"/>
    </source>
</evidence>
<dbReference type="OMA" id="CCSPEEW"/>
<comment type="pathway">
    <text evidence="10">Phospholipid metabolism; phosphatidylglycerol biosynthesis; phosphatidylglycerol from CDP-diacylglycerol: step 2/2.</text>
</comment>
<dbReference type="EMBL" id="LNIX01000001">
    <property type="protein sequence ID" value="OXA62153.1"/>
    <property type="molecule type" value="Genomic_DNA"/>
</dbReference>
<evidence type="ECO:0000256" key="9">
    <source>
        <dbReference type="ARBA" id="ARBA00023264"/>
    </source>
</evidence>
<dbReference type="GO" id="GO:0005737">
    <property type="term" value="C:cytoplasm"/>
    <property type="evidence" value="ECO:0007669"/>
    <property type="project" value="UniProtKB-ARBA"/>
</dbReference>
<dbReference type="InterPro" id="IPR000387">
    <property type="entry name" value="Tyr_Pase_dom"/>
</dbReference>
<evidence type="ECO:0000256" key="8">
    <source>
        <dbReference type="ARBA" id="ARBA00023209"/>
    </source>
</evidence>
<keyword evidence="8" id="KW-0594">Phospholipid biosynthesis</keyword>
<evidence type="ECO:0000256" key="12">
    <source>
        <dbReference type="ARBA" id="ARBA00050944"/>
    </source>
</evidence>
<sequence>MGLGSERSPLQIFGIKMFARASFYPTLMYNIAMARVSSRKWYNRIDNHVILGALPFRGMVDALRKENVKGIVSLNENYELWLFSHNKEGWNKNNIKFLQLPTRDIFEAPCQSKLKEGVDFIKTLKDEGTVYVHCKAGRTRSATLVACYLIEQNKWTPAEAIHHMRSCRSHILLGPQQRRAIDTYYKDNNDSSSSNTSRKDS</sequence>
<dbReference type="PROSITE" id="PS00383">
    <property type="entry name" value="TYR_PHOSPHATASE_1"/>
    <property type="match status" value="1"/>
</dbReference>
<dbReference type="OrthoDB" id="273181at2759"/>
<comment type="catalytic activity">
    <reaction evidence="13">
        <text>a 1-acyl-2-hexanoyl-sn-glycero-3-phospho-(1D-myo-inositol-5-phosphate) + H2O = a 1-acyl-2-hexanoyl-sn-glycero-3-phospho-(1D-myo-inositol) + phosphate</text>
        <dbReference type="Rhea" id="RHEA:42320"/>
        <dbReference type="ChEBI" id="CHEBI:15377"/>
        <dbReference type="ChEBI" id="CHEBI:43474"/>
        <dbReference type="ChEBI" id="CHEBI:78930"/>
        <dbReference type="ChEBI" id="CHEBI:78931"/>
    </reaction>
    <physiologicalReaction direction="left-to-right" evidence="13">
        <dbReference type="Rhea" id="RHEA:42321"/>
    </physiologicalReaction>
</comment>
<dbReference type="FunFam" id="3.90.190.10:FF:000060">
    <property type="entry name" value="Phosphatidylglycerophosphatase and protein-tyrosine phosphatase 1"/>
    <property type="match status" value="1"/>
</dbReference>
<dbReference type="GO" id="GO:0004439">
    <property type="term" value="F:phosphatidylinositol-4,5-bisphosphate 5-phosphatase activity"/>
    <property type="evidence" value="ECO:0007669"/>
    <property type="project" value="TreeGrafter"/>
</dbReference>
<name>A0A226EX18_FOLCA</name>
<evidence type="ECO:0000256" key="6">
    <source>
        <dbReference type="ARBA" id="ARBA00023098"/>
    </source>
</evidence>
<dbReference type="Pfam" id="PF00782">
    <property type="entry name" value="DSPc"/>
    <property type="match status" value="1"/>
</dbReference>
<dbReference type="SUPFAM" id="SSF52799">
    <property type="entry name" value="(Phosphotyrosine protein) phosphatases II"/>
    <property type="match status" value="1"/>
</dbReference>
<evidence type="ECO:0000256" key="11">
    <source>
        <dbReference type="ARBA" id="ARBA00024224"/>
    </source>
</evidence>
<evidence type="ECO:0000313" key="20">
    <source>
        <dbReference type="EMBL" id="OXA62153.1"/>
    </source>
</evidence>
<dbReference type="Proteomes" id="UP000198287">
    <property type="component" value="Unassembled WGS sequence"/>
</dbReference>
<keyword evidence="7" id="KW-0472">Membrane</keyword>
<evidence type="ECO:0000256" key="10">
    <source>
        <dbReference type="ARBA" id="ARBA00024192"/>
    </source>
</evidence>
<proteinExistence type="predicted"/>
<evidence type="ECO:0000256" key="4">
    <source>
        <dbReference type="ARBA" id="ARBA00022801"/>
    </source>
</evidence>
<dbReference type="PROSITE" id="PS50056">
    <property type="entry name" value="TYR_PHOSPHATASE_2"/>
    <property type="match status" value="1"/>
</dbReference>
<comment type="pathway">
    <text evidence="2">Lipid metabolism.</text>
</comment>
<dbReference type="InterPro" id="IPR042165">
    <property type="entry name" value="PTPMT1"/>
</dbReference>
<dbReference type="InterPro" id="IPR020422">
    <property type="entry name" value="TYR_PHOSPHATASE_DUAL_dom"/>
</dbReference>
<evidence type="ECO:0000256" key="7">
    <source>
        <dbReference type="ARBA" id="ARBA00023136"/>
    </source>
</evidence>
<comment type="catalytic activity">
    <reaction evidence="14">
        <text>1,2-dibutyryl-sn-glycero-3-phospho-(1D-myo-inositol-5-phosphate) + H2O = 1,2-dibutyryl-sn-glycero-3-phospho-(1D-myo-inositol) + phosphate</text>
        <dbReference type="Rhea" id="RHEA:42584"/>
        <dbReference type="ChEBI" id="CHEBI:15377"/>
        <dbReference type="ChEBI" id="CHEBI:43474"/>
        <dbReference type="ChEBI" id="CHEBI:82605"/>
        <dbReference type="ChEBI" id="CHEBI:82606"/>
    </reaction>
    <physiologicalReaction direction="left-to-right" evidence="14">
        <dbReference type="Rhea" id="RHEA:42585"/>
    </physiologicalReaction>
</comment>
<dbReference type="PANTHER" id="PTHR46712">
    <property type="entry name" value="PHOSPHATIDYLGLYCEROPHOSPHATASE AND PROTEIN-TYROSINE PHOSPHATASE 1"/>
    <property type="match status" value="1"/>
</dbReference>
<dbReference type="Gene3D" id="3.90.190.10">
    <property type="entry name" value="Protein tyrosine phosphatase superfamily"/>
    <property type="match status" value="1"/>
</dbReference>
<reference evidence="20 21" key="1">
    <citation type="submission" date="2015-12" db="EMBL/GenBank/DDBJ databases">
        <title>The genome of Folsomia candida.</title>
        <authorList>
            <person name="Faddeeva A."/>
            <person name="Derks M.F."/>
            <person name="Anvar Y."/>
            <person name="Smit S."/>
            <person name="Van Straalen N."/>
            <person name="Roelofs D."/>
        </authorList>
    </citation>
    <scope>NUCLEOTIDE SEQUENCE [LARGE SCALE GENOMIC DNA]</scope>
    <source>
        <strain evidence="20 21">VU population</strain>
        <tissue evidence="20">Whole body</tissue>
    </source>
</reference>
<comment type="catalytic activity">
    <reaction evidence="12">
        <text>a 1,2-diacyl-sn-glycero-3-phospho-(1'-sn-glycero-3'-phosphate) + H2O = a 1,2-diacyl-sn-glycero-3-phospho-(1'-sn-glycerol) + phosphate</text>
        <dbReference type="Rhea" id="RHEA:33751"/>
        <dbReference type="ChEBI" id="CHEBI:15377"/>
        <dbReference type="ChEBI" id="CHEBI:43474"/>
        <dbReference type="ChEBI" id="CHEBI:60110"/>
        <dbReference type="ChEBI" id="CHEBI:64716"/>
        <dbReference type="EC" id="3.1.3.27"/>
    </reaction>
    <physiologicalReaction direction="left-to-right" evidence="12">
        <dbReference type="Rhea" id="RHEA:33752"/>
    </physiologicalReaction>
</comment>
<evidence type="ECO:0000256" key="5">
    <source>
        <dbReference type="ARBA" id="ARBA00022912"/>
    </source>
</evidence>
<evidence type="ECO:0000259" key="19">
    <source>
        <dbReference type="PROSITE" id="PS50056"/>
    </source>
</evidence>
<evidence type="ECO:0000256" key="1">
    <source>
        <dbReference type="ARBA" id="ARBA00004370"/>
    </source>
</evidence>
<keyword evidence="5" id="KW-0904">Protein phosphatase</keyword>
<protein>
    <recommendedName>
        <fullName evidence="17">Phosphatidylglycerophosphatase and protein-tyrosine phosphatase 1</fullName>
        <ecNumber evidence="11">3.1.3.27</ecNumber>
    </recommendedName>
</protein>
<keyword evidence="21" id="KW-1185">Reference proteome</keyword>
<comment type="subcellular location">
    <subcellularLocation>
        <location evidence="1">Membrane</location>
    </subcellularLocation>
</comment>
<evidence type="ECO:0000259" key="18">
    <source>
        <dbReference type="PROSITE" id="PS50054"/>
    </source>
</evidence>
<evidence type="ECO:0000313" key="21">
    <source>
        <dbReference type="Proteomes" id="UP000198287"/>
    </source>
</evidence>
<gene>
    <name evidence="20" type="ORF">Fcan01_02552</name>
</gene>
<organism evidence="20 21">
    <name type="scientific">Folsomia candida</name>
    <name type="common">Springtail</name>
    <dbReference type="NCBI Taxonomy" id="158441"/>
    <lineage>
        <taxon>Eukaryota</taxon>
        <taxon>Metazoa</taxon>
        <taxon>Ecdysozoa</taxon>
        <taxon>Arthropoda</taxon>
        <taxon>Hexapoda</taxon>
        <taxon>Collembola</taxon>
        <taxon>Entomobryomorpha</taxon>
        <taxon>Isotomoidea</taxon>
        <taxon>Isotomidae</taxon>
        <taxon>Proisotominae</taxon>
        <taxon>Folsomia</taxon>
    </lineage>
</organism>
<evidence type="ECO:0000256" key="2">
    <source>
        <dbReference type="ARBA" id="ARBA00005189"/>
    </source>
</evidence>
<comment type="catalytic activity">
    <reaction evidence="15">
        <text>1,2-di-(9Z-octadecenoyl)-sn-glycero-3-phospho-(1'-sn-glycerol-3'-phosphate) + H2O = 1,2-di-(9Z-octadecenoyl)-sn-glycero-3-phospho-(1'-sn-glycerol) + phosphate</text>
        <dbReference type="Rhea" id="RHEA:42304"/>
        <dbReference type="ChEBI" id="CHEBI:15377"/>
        <dbReference type="ChEBI" id="CHEBI:43474"/>
        <dbReference type="ChEBI" id="CHEBI:75163"/>
        <dbReference type="ChEBI" id="CHEBI:78907"/>
    </reaction>
    <physiologicalReaction direction="left-to-right" evidence="15">
        <dbReference type="Rhea" id="RHEA:42305"/>
    </physiologicalReaction>
</comment>
<dbReference type="InterPro" id="IPR016130">
    <property type="entry name" value="Tyr_Pase_AS"/>
</dbReference>
<dbReference type="InterPro" id="IPR029021">
    <property type="entry name" value="Prot-tyrosine_phosphatase-like"/>
</dbReference>
<evidence type="ECO:0000256" key="3">
    <source>
        <dbReference type="ARBA" id="ARBA00022516"/>
    </source>
</evidence>